<dbReference type="InterPro" id="IPR014284">
    <property type="entry name" value="RNA_pol_sigma-70_dom"/>
</dbReference>
<dbReference type="NCBIfam" id="NF006089">
    <property type="entry name" value="PRK08241.1"/>
    <property type="match status" value="1"/>
</dbReference>
<dbReference type="Gene3D" id="1.10.1740.10">
    <property type="match status" value="1"/>
</dbReference>
<evidence type="ECO:0000256" key="4">
    <source>
        <dbReference type="ARBA" id="ARBA00023082"/>
    </source>
</evidence>
<dbReference type="PANTHER" id="PTHR43133:SF65">
    <property type="entry name" value="ECF RNA POLYMERASE SIGMA FACTOR SIGG"/>
    <property type="match status" value="1"/>
</dbReference>
<dbReference type="Pfam" id="PF08281">
    <property type="entry name" value="Sigma70_r4_2"/>
    <property type="match status" value="1"/>
</dbReference>
<dbReference type="CDD" id="cd06171">
    <property type="entry name" value="Sigma70_r4"/>
    <property type="match status" value="1"/>
</dbReference>
<dbReference type="InterPro" id="IPR014305">
    <property type="entry name" value="RNA_pol_sigma-G_actinobac"/>
</dbReference>
<dbReference type="InterPro" id="IPR039425">
    <property type="entry name" value="RNA_pol_sigma-70-like"/>
</dbReference>
<keyword evidence="10" id="KW-1185">Reference proteome</keyword>
<proteinExistence type="inferred from homology"/>
<evidence type="ECO:0000313" key="10">
    <source>
        <dbReference type="Proteomes" id="UP001597493"/>
    </source>
</evidence>
<organism evidence="9 10">
    <name type="scientific">Paenibacillus thailandensis</name>
    <dbReference type="NCBI Taxonomy" id="393250"/>
    <lineage>
        <taxon>Bacteria</taxon>
        <taxon>Bacillati</taxon>
        <taxon>Bacillota</taxon>
        <taxon>Bacilli</taxon>
        <taxon>Bacillales</taxon>
        <taxon>Paenibacillaceae</taxon>
        <taxon>Paenibacillus</taxon>
    </lineage>
</organism>
<dbReference type="InterPro" id="IPR007627">
    <property type="entry name" value="RNA_pol_sigma70_r2"/>
</dbReference>
<evidence type="ECO:0000256" key="3">
    <source>
        <dbReference type="ARBA" id="ARBA00023015"/>
    </source>
</evidence>
<dbReference type="Pfam" id="PF12680">
    <property type="entry name" value="SnoaL_2"/>
    <property type="match status" value="1"/>
</dbReference>
<dbReference type="InterPro" id="IPR032710">
    <property type="entry name" value="NTF2-like_dom_sf"/>
</dbReference>
<evidence type="ECO:0000256" key="2">
    <source>
        <dbReference type="ARBA" id="ARBA00011344"/>
    </source>
</evidence>
<accession>A0ABW5QWK7</accession>
<dbReference type="NCBIfam" id="TIGR02937">
    <property type="entry name" value="sigma70-ECF"/>
    <property type="match status" value="1"/>
</dbReference>
<dbReference type="RefSeq" id="WP_379271726.1">
    <property type="nucleotide sequence ID" value="NZ_JBHUGT010000017.1"/>
</dbReference>
<sequence>MNLMSRDKYIKTLNLSEVKNIVPFKAASNAALLFYGVKFLLLGNVKDLNREAGIEGLSWKITNTLSDFTVIRRPNMNETALDLQLLENLKPELTSFCYRMLGSIDDADDAVQETCIRVWQSWSSFRQESSYKTWIYRIASNICLDKLRKAKRRTLPVDLSDPAASIIEPRETLPDSSWIWLAPDFGENPEDILIRKDTLQLCFIALLQTLPARQRAVLILKDVFEWSSKEVAEALGMSPASVNSALQRARETMKRTNLRSEELSRMDAEPDRELLLRYVDAFEQFDIDALVALFHEEGCMSMPPFAMWVRGKDDLFKFFSLTRRHCEGSRFLPVTVNGGYPAYAQYMPGDEQSVLVPWGIHVIEIKDGKILHVQNFINAKLFARLGLPDQIRR</sequence>
<evidence type="ECO:0000256" key="5">
    <source>
        <dbReference type="ARBA" id="ARBA00023163"/>
    </source>
</evidence>
<dbReference type="NCBIfam" id="TIGR02960">
    <property type="entry name" value="SigX5"/>
    <property type="match status" value="1"/>
</dbReference>
<dbReference type="SUPFAM" id="SSF88946">
    <property type="entry name" value="Sigma2 domain of RNA polymerase sigma factors"/>
    <property type="match status" value="1"/>
</dbReference>
<evidence type="ECO:0000313" key="9">
    <source>
        <dbReference type="EMBL" id="MFD2660446.1"/>
    </source>
</evidence>
<dbReference type="InterPro" id="IPR036388">
    <property type="entry name" value="WH-like_DNA-bd_sf"/>
</dbReference>
<evidence type="ECO:0000259" key="7">
    <source>
        <dbReference type="Pfam" id="PF08281"/>
    </source>
</evidence>
<dbReference type="Pfam" id="PF04542">
    <property type="entry name" value="Sigma70_r2"/>
    <property type="match status" value="1"/>
</dbReference>
<comment type="caution">
    <text evidence="9">The sequence shown here is derived from an EMBL/GenBank/DDBJ whole genome shotgun (WGS) entry which is preliminary data.</text>
</comment>
<feature type="domain" description="RNA polymerase sigma-70 region 2" evidence="6">
    <location>
        <begin position="86"/>
        <end position="153"/>
    </location>
</feature>
<comment type="similarity">
    <text evidence="1">Belongs to the sigma-70 factor family. ECF subfamily.</text>
</comment>
<dbReference type="SUPFAM" id="SSF88659">
    <property type="entry name" value="Sigma3 and sigma4 domains of RNA polymerase sigma factors"/>
    <property type="match status" value="1"/>
</dbReference>
<dbReference type="InterPro" id="IPR037401">
    <property type="entry name" value="SnoaL-like"/>
</dbReference>
<dbReference type="InterPro" id="IPR013249">
    <property type="entry name" value="RNA_pol_sigma70_r4_t2"/>
</dbReference>
<feature type="domain" description="RNA polymerase sigma factor 70 region 4 type 2" evidence="7">
    <location>
        <begin position="201"/>
        <end position="253"/>
    </location>
</feature>
<name>A0ABW5QWK7_9BACL</name>
<dbReference type="EMBL" id="JBHUMY010000007">
    <property type="protein sequence ID" value="MFD2660446.1"/>
    <property type="molecule type" value="Genomic_DNA"/>
</dbReference>
<dbReference type="InterPro" id="IPR013324">
    <property type="entry name" value="RNA_pol_sigma_r3/r4-like"/>
</dbReference>
<dbReference type="SUPFAM" id="SSF54427">
    <property type="entry name" value="NTF2-like"/>
    <property type="match status" value="1"/>
</dbReference>
<dbReference type="InterPro" id="IPR013325">
    <property type="entry name" value="RNA_pol_sigma_r2"/>
</dbReference>
<feature type="domain" description="SnoaL-like" evidence="8">
    <location>
        <begin position="277"/>
        <end position="372"/>
    </location>
</feature>
<comment type="subunit">
    <text evidence="2">Interacts transiently with the RNA polymerase catalytic core formed by RpoA, RpoB, RpoC and RpoZ (2 alpha, 1 beta, 1 beta' and 1 omega subunit) to form the RNA polymerase holoenzyme that can initiate transcription.</text>
</comment>
<reference evidence="10" key="1">
    <citation type="journal article" date="2019" name="Int. J. Syst. Evol. Microbiol.">
        <title>The Global Catalogue of Microorganisms (GCM) 10K type strain sequencing project: providing services to taxonomists for standard genome sequencing and annotation.</title>
        <authorList>
            <consortium name="The Broad Institute Genomics Platform"/>
            <consortium name="The Broad Institute Genome Sequencing Center for Infectious Disease"/>
            <person name="Wu L."/>
            <person name="Ma J."/>
        </authorList>
    </citation>
    <scope>NUCLEOTIDE SEQUENCE [LARGE SCALE GENOMIC DNA]</scope>
    <source>
        <strain evidence="10">TISTR 1827</strain>
    </source>
</reference>
<dbReference type="PANTHER" id="PTHR43133">
    <property type="entry name" value="RNA POLYMERASE ECF-TYPE SIGMA FACTO"/>
    <property type="match status" value="1"/>
</dbReference>
<protein>
    <submittedName>
        <fullName evidence="9">Sigma-70 family RNA polymerase sigma factor</fullName>
    </submittedName>
</protein>
<keyword evidence="5" id="KW-0804">Transcription</keyword>
<evidence type="ECO:0000259" key="8">
    <source>
        <dbReference type="Pfam" id="PF12680"/>
    </source>
</evidence>
<evidence type="ECO:0000259" key="6">
    <source>
        <dbReference type="Pfam" id="PF04542"/>
    </source>
</evidence>
<keyword evidence="3" id="KW-0805">Transcription regulation</keyword>
<evidence type="ECO:0000256" key="1">
    <source>
        <dbReference type="ARBA" id="ARBA00010641"/>
    </source>
</evidence>
<dbReference type="Gene3D" id="1.10.10.10">
    <property type="entry name" value="Winged helix-like DNA-binding domain superfamily/Winged helix DNA-binding domain"/>
    <property type="match status" value="1"/>
</dbReference>
<keyword evidence="4" id="KW-0731">Sigma factor</keyword>
<dbReference type="Proteomes" id="UP001597493">
    <property type="component" value="Unassembled WGS sequence"/>
</dbReference>
<dbReference type="Gene3D" id="3.10.450.50">
    <property type="match status" value="1"/>
</dbReference>
<gene>
    <name evidence="9" type="ORF">ACFSW5_09190</name>
</gene>